<evidence type="ECO:0000256" key="6">
    <source>
        <dbReference type="SAM" id="Coils"/>
    </source>
</evidence>
<dbReference type="GO" id="GO:0005813">
    <property type="term" value="C:centrosome"/>
    <property type="evidence" value="ECO:0007669"/>
    <property type="project" value="UniProtKB-SubCell"/>
</dbReference>
<sequence length="807" mass="92117">MSTSEIPAEAPENQGETENVEPTNDDQKEETEPDPIPKAPVDNVIEPVLNEVLPKDSTPKKPVSKEPMMKQKSPTEQDRRSTLSNFPLTESEIISELKKADESARTTMGLINELRNDIQQFQQKDDMTEDDVKTLQGLHADLMQKLSDFDALAMHIQKLLGLTAKSSGELGSLQHDYPEQLVEGQPSSNRSSKEESISQNKKILHDLQKNLPRVVVCGRRHEDDVPKIIICDGQPKKEELSPPTRDVPEKDGSKTKKEDHLNSVGDGSKPGIDPTNLAQCNLMDLCNLLKQASLNCGQLPCGQPQSNETMEALQSQINDLKHKMSLMSRENAKLQKKLQTTQSRPVICKKKLCQKISGAISESETCSLPAANGDVAPDKELEKQIEVMESVVANIKNEVSNVQNQRKTLKSQQQLLQCAFAHQPPRQKELAIQHQQAGFESNPCTKQLEGQLRDLNEQYCRLDCEFKDKVRETAHLRTEVQARDKIIEQITERCYLAEARVEDLVDRLNMFDAERRQEMADQAKYSDMKHQSELAVQNWKEVQQELEALQIFVEDRDNEIESYRNKYLKAQQDMEEQKRYVEKLHVQSCEVKEQLLTEVQQYKSQIQEKIAELLPLPDKLRNAELKMTLYQQNIEELTKELIEAREIIASFNATSSLSKDEKDLLMEELAKKEARVLELQNENLEYKAVLLRFEELTQQNEWLYEEKVHEVTQLSAQLTTLREESARIGANLKEHHEISKQRFLERISALEKELASSRAVASAASKERDAVQSQMEKQMNNLNENFSQAQSTIKTLKDQISYLKAST</sequence>
<dbReference type="PANTHER" id="PTHR23162">
    <property type="entry name" value="OUTER DENSE FIBER OF SPERM TAILS 2"/>
    <property type="match status" value="1"/>
</dbReference>
<reference evidence="8 9" key="1">
    <citation type="journal article" date="2017" name="Gigascience">
        <title>Genome sequence of the small brown planthopper, Laodelphax striatellus.</title>
        <authorList>
            <person name="Zhu J."/>
            <person name="Jiang F."/>
            <person name="Wang X."/>
            <person name="Yang P."/>
            <person name="Bao Y."/>
            <person name="Zhao W."/>
            <person name="Wang W."/>
            <person name="Lu H."/>
            <person name="Wang Q."/>
            <person name="Cui N."/>
            <person name="Li J."/>
            <person name="Chen X."/>
            <person name="Luo L."/>
            <person name="Yu J."/>
            <person name="Kang L."/>
            <person name="Cui F."/>
        </authorList>
    </citation>
    <scope>NUCLEOTIDE SEQUENCE [LARGE SCALE GENOMIC DNA]</scope>
    <source>
        <strain evidence="8">Lst14</strain>
    </source>
</reference>
<evidence type="ECO:0000256" key="2">
    <source>
        <dbReference type="ARBA" id="ARBA00009316"/>
    </source>
</evidence>
<dbReference type="GO" id="GO:1902017">
    <property type="term" value="P:regulation of cilium assembly"/>
    <property type="evidence" value="ECO:0007669"/>
    <property type="project" value="TreeGrafter"/>
</dbReference>
<dbReference type="EMBL" id="QKKF02010000">
    <property type="protein sequence ID" value="RZF45044.1"/>
    <property type="molecule type" value="Genomic_DNA"/>
</dbReference>
<comment type="caution">
    <text evidence="8">The sequence shown here is derived from an EMBL/GenBank/DDBJ whole genome shotgun (WGS) entry which is preliminary data.</text>
</comment>
<evidence type="ECO:0000313" key="8">
    <source>
        <dbReference type="EMBL" id="RZF45044.1"/>
    </source>
</evidence>
<feature type="region of interest" description="Disordered" evidence="7">
    <location>
        <begin position="233"/>
        <end position="271"/>
    </location>
</feature>
<evidence type="ECO:0000256" key="4">
    <source>
        <dbReference type="ARBA" id="ARBA00023054"/>
    </source>
</evidence>
<evidence type="ECO:0000256" key="3">
    <source>
        <dbReference type="ARBA" id="ARBA00022490"/>
    </source>
</evidence>
<keyword evidence="5" id="KW-0206">Cytoskeleton</keyword>
<dbReference type="Proteomes" id="UP000291343">
    <property type="component" value="Unassembled WGS sequence"/>
</dbReference>
<feature type="coiled-coil region" evidence="6">
    <location>
        <begin position="310"/>
        <end position="344"/>
    </location>
</feature>
<comment type="subcellular location">
    <subcellularLocation>
        <location evidence="1">Cytoplasm</location>
        <location evidence="1">Cytoskeleton</location>
        <location evidence="1">Microtubule organizing center</location>
        <location evidence="1">Centrosome</location>
    </subcellularLocation>
</comment>
<evidence type="ECO:0000313" key="9">
    <source>
        <dbReference type="Proteomes" id="UP000291343"/>
    </source>
</evidence>
<accession>A0A482XHC8</accession>
<keyword evidence="3" id="KW-0963">Cytoplasm</keyword>
<feature type="region of interest" description="Disordered" evidence="7">
    <location>
        <begin position="1"/>
        <end position="85"/>
    </location>
</feature>
<feature type="compositionally biased region" description="Acidic residues" evidence="7">
    <location>
        <begin position="23"/>
        <end position="33"/>
    </location>
</feature>
<dbReference type="STRING" id="195883.A0A482XHC8"/>
<comment type="similarity">
    <text evidence="2">Belongs to the ODF2 family.</text>
</comment>
<proteinExistence type="inferred from homology"/>
<dbReference type="OrthoDB" id="6616309at2759"/>
<evidence type="ECO:0000256" key="7">
    <source>
        <dbReference type="SAM" id="MobiDB-lite"/>
    </source>
</evidence>
<evidence type="ECO:0000256" key="1">
    <source>
        <dbReference type="ARBA" id="ARBA00004300"/>
    </source>
</evidence>
<dbReference type="AlphaFoldDB" id="A0A482XHC8"/>
<feature type="compositionally biased region" description="Basic and acidic residues" evidence="7">
    <location>
        <begin position="234"/>
        <end position="261"/>
    </location>
</feature>
<feature type="coiled-coil region" evidence="6">
    <location>
        <begin position="553"/>
        <end position="799"/>
    </location>
</feature>
<dbReference type="PANTHER" id="PTHR23162:SF10">
    <property type="entry name" value="FI13205P"/>
    <property type="match status" value="1"/>
</dbReference>
<feature type="coiled-coil region" evidence="6">
    <location>
        <begin position="378"/>
        <end position="412"/>
    </location>
</feature>
<feature type="compositionally biased region" description="Basic and acidic residues" evidence="7">
    <location>
        <begin position="53"/>
        <end position="81"/>
    </location>
</feature>
<dbReference type="InParanoid" id="A0A482XHC8"/>
<protein>
    <submittedName>
        <fullName evidence="8">Uncharacterized protein</fullName>
    </submittedName>
</protein>
<dbReference type="SMR" id="A0A482XHC8"/>
<dbReference type="InterPro" id="IPR026099">
    <property type="entry name" value="Odf2-rel"/>
</dbReference>
<keyword evidence="4 6" id="KW-0175">Coiled coil</keyword>
<evidence type="ECO:0000256" key="5">
    <source>
        <dbReference type="ARBA" id="ARBA00023212"/>
    </source>
</evidence>
<organism evidence="8 9">
    <name type="scientific">Laodelphax striatellus</name>
    <name type="common">Small brown planthopper</name>
    <name type="synonym">Delphax striatella</name>
    <dbReference type="NCBI Taxonomy" id="195883"/>
    <lineage>
        <taxon>Eukaryota</taxon>
        <taxon>Metazoa</taxon>
        <taxon>Ecdysozoa</taxon>
        <taxon>Arthropoda</taxon>
        <taxon>Hexapoda</taxon>
        <taxon>Insecta</taxon>
        <taxon>Pterygota</taxon>
        <taxon>Neoptera</taxon>
        <taxon>Paraneoptera</taxon>
        <taxon>Hemiptera</taxon>
        <taxon>Auchenorrhyncha</taxon>
        <taxon>Fulgoroidea</taxon>
        <taxon>Delphacidae</taxon>
        <taxon>Criomorphinae</taxon>
        <taxon>Laodelphax</taxon>
    </lineage>
</organism>
<keyword evidence="9" id="KW-1185">Reference proteome</keyword>
<gene>
    <name evidence="8" type="ORF">LSTR_LSTR002005</name>
</gene>
<name>A0A482XHC8_LAOST</name>